<protein>
    <recommendedName>
        <fullName evidence="3">Polyketide cyclase / dehydrase and lipid transport</fullName>
    </recommendedName>
</protein>
<dbReference type="Gene3D" id="3.30.530.20">
    <property type="match status" value="1"/>
</dbReference>
<dbReference type="EMBL" id="FXXQ01000002">
    <property type="protein sequence ID" value="SMX22971.1"/>
    <property type="molecule type" value="Genomic_DNA"/>
</dbReference>
<name>A0A238IY56_9RHOB</name>
<proteinExistence type="predicted"/>
<reference evidence="1 2" key="1">
    <citation type="submission" date="2017-05" db="EMBL/GenBank/DDBJ databases">
        <authorList>
            <person name="Song R."/>
            <person name="Chenine A.L."/>
            <person name="Ruprecht R.M."/>
        </authorList>
    </citation>
    <scope>NUCLEOTIDE SEQUENCE [LARGE SCALE GENOMIC DNA]</scope>
    <source>
        <strain evidence="1 2">CECT 8489</strain>
    </source>
</reference>
<dbReference type="OrthoDB" id="7860307at2"/>
<dbReference type="Proteomes" id="UP000201838">
    <property type="component" value="Unassembled WGS sequence"/>
</dbReference>
<sequence length="151" mass="16724">MKLASQKIVEAPIADVYAAIMDFRSFEDMLAERGTRIERRGATQPPEPGAQWAASFKWHDRAYDVEAELVSVDPGCGYAIDSHGNGITCMAVVDLQEASVSETKLFISFEFGATTFASKLLLQTLRLTGHSLNRRLDQRVETFAAKLARRA</sequence>
<gene>
    <name evidence="1" type="ORF">BOA8489_01070</name>
</gene>
<accession>A0A238IY56</accession>
<dbReference type="InterPro" id="IPR023393">
    <property type="entry name" value="START-like_dom_sf"/>
</dbReference>
<dbReference type="RefSeq" id="WP_093972923.1">
    <property type="nucleotide sequence ID" value="NZ_FXXQ01000002.1"/>
</dbReference>
<evidence type="ECO:0000313" key="2">
    <source>
        <dbReference type="Proteomes" id="UP000201838"/>
    </source>
</evidence>
<dbReference type="CDD" id="cd07812">
    <property type="entry name" value="SRPBCC"/>
    <property type="match status" value="1"/>
</dbReference>
<evidence type="ECO:0008006" key="3">
    <source>
        <dbReference type="Google" id="ProtNLM"/>
    </source>
</evidence>
<dbReference type="AlphaFoldDB" id="A0A238IY56"/>
<organism evidence="1 2">
    <name type="scientific">Boseongicola aestuarii</name>
    <dbReference type="NCBI Taxonomy" id="1470561"/>
    <lineage>
        <taxon>Bacteria</taxon>
        <taxon>Pseudomonadati</taxon>
        <taxon>Pseudomonadota</taxon>
        <taxon>Alphaproteobacteria</taxon>
        <taxon>Rhodobacterales</taxon>
        <taxon>Paracoccaceae</taxon>
        <taxon>Boseongicola</taxon>
    </lineage>
</organism>
<keyword evidence="2" id="KW-1185">Reference proteome</keyword>
<evidence type="ECO:0000313" key="1">
    <source>
        <dbReference type="EMBL" id="SMX22971.1"/>
    </source>
</evidence>
<dbReference type="SUPFAM" id="SSF55961">
    <property type="entry name" value="Bet v1-like"/>
    <property type="match status" value="1"/>
</dbReference>